<evidence type="ECO:0000256" key="1">
    <source>
        <dbReference type="SAM" id="MobiDB-lite"/>
    </source>
</evidence>
<organism evidence="3 4">
    <name type="scientific">Apteryx mantelli</name>
    <name type="common">North Island brown kiwi</name>
    <dbReference type="NCBI Taxonomy" id="2696672"/>
    <lineage>
        <taxon>Eukaryota</taxon>
        <taxon>Metazoa</taxon>
        <taxon>Chordata</taxon>
        <taxon>Craniata</taxon>
        <taxon>Vertebrata</taxon>
        <taxon>Euteleostomi</taxon>
        <taxon>Archelosauria</taxon>
        <taxon>Archosauria</taxon>
        <taxon>Dinosauria</taxon>
        <taxon>Saurischia</taxon>
        <taxon>Theropoda</taxon>
        <taxon>Coelurosauria</taxon>
        <taxon>Aves</taxon>
        <taxon>Palaeognathae</taxon>
        <taxon>Apterygiformes</taxon>
        <taxon>Apterygidae</taxon>
        <taxon>Apteryx</taxon>
    </lineage>
</organism>
<sequence>MSNGHKLSGSGSNQSQPKKFPPGSISSDSSSAVSLLTEENVKKLEKEYMDSKEAFNKQKIEEYIKQSNLALSGKETTRKSSRELAWNEEPEGASSSFPTKWSEDPKEVHWKISEEISRKDKLLTELATDSLSALPIGSQLEESKQYVDGSPASSCSSRHHVEDVTTQTEWSYSGKSMAAREDAVSVIAEEKKSSEGAKWRSLKHTDHQVVLFRDTKQYSGREESKEKTETEKEAAAEEGEENNQTGLYEQALYEPVDFAQRSSRPESEDEKNILTEESAKCKFCSGPEKPVPTVVDLKEQPHENFFCCRSYKEIFDNVIQELMSEDEIEKEIDIAPYPHHSQTELRCDIKAELLSLAIKAAYGDKLRSRHLHCFRLSKEGFENYREIFQRYLRSAAWGKISFILSEENEYTVRPQTAPSKKHRPTSAPPEDLLKLDRDFVAEHLKYCHSLEPVTRYYPDGQTFLLLLPDGTGQVYYPSGNMAVLITHTKGTQFTYFILKDNRYTGIRAFFANHSCAACCHPNGHIWVALDLCTGICFYQEGTSQKRWNWWDFSPHIHSPPFQSIFMKLNSHTTIKIVAQYQICLTFINHRDHIHFNMGARLKSKDPETRHLLKWPESEEELFLQSKKIQLRSLLLKIQTKLHRFWHPLPH</sequence>
<feature type="region of interest" description="Disordered" evidence="1">
    <location>
        <begin position="1"/>
        <end position="33"/>
    </location>
</feature>
<dbReference type="Pfam" id="PF14977">
    <property type="entry name" value="FAM194"/>
    <property type="match status" value="1"/>
</dbReference>
<name>A0ABM4E1B2_9AVES</name>
<evidence type="ECO:0000313" key="3">
    <source>
        <dbReference type="Proteomes" id="UP001652627"/>
    </source>
</evidence>
<feature type="compositionally biased region" description="Low complexity" evidence="1">
    <location>
        <begin position="24"/>
        <end position="33"/>
    </location>
</feature>
<feature type="domain" description="FAM194 C-terminal" evidence="2">
    <location>
        <begin position="454"/>
        <end position="641"/>
    </location>
</feature>
<accession>A0ABM4E1B2</accession>
<feature type="region of interest" description="Disordered" evidence="1">
    <location>
        <begin position="137"/>
        <end position="182"/>
    </location>
</feature>
<feature type="region of interest" description="Disordered" evidence="1">
    <location>
        <begin position="215"/>
        <end position="248"/>
    </location>
</feature>
<dbReference type="RefSeq" id="XP_067146534.1">
    <property type="nucleotide sequence ID" value="XM_067290433.1"/>
</dbReference>
<reference evidence="4" key="2">
    <citation type="submission" date="2025-08" db="UniProtKB">
        <authorList>
            <consortium name="RefSeq"/>
        </authorList>
    </citation>
    <scope>IDENTIFICATION</scope>
    <source>
        <tissue evidence="4">Blood</tissue>
    </source>
</reference>
<proteinExistence type="predicted"/>
<dbReference type="PANTHER" id="PTHR23093">
    <property type="entry name" value="SIMILAR TO CHROMOSOME 3 OPEN READING FRAME 20"/>
    <property type="match status" value="1"/>
</dbReference>
<feature type="region of interest" description="Disordered" evidence="1">
    <location>
        <begin position="66"/>
        <end position="104"/>
    </location>
</feature>
<gene>
    <name evidence="4" type="primary">ERICH6B</name>
</gene>
<feature type="compositionally biased region" description="Basic and acidic residues" evidence="1">
    <location>
        <begin position="215"/>
        <end position="235"/>
    </location>
</feature>
<dbReference type="GeneID" id="106489172"/>
<keyword evidence="3" id="KW-1185">Reference proteome</keyword>
<reference evidence="3" key="1">
    <citation type="submission" date="2025-05" db="UniProtKB">
        <authorList>
            <consortium name="RefSeq"/>
        </authorList>
    </citation>
    <scope>NUCLEOTIDE SEQUENCE [LARGE SCALE GENOMIC DNA]</scope>
</reference>
<evidence type="ECO:0000313" key="4">
    <source>
        <dbReference type="RefSeq" id="XP_067146534.1"/>
    </source>
</evidence>
<dbReference type="PANTHER" id="PTHR23093:SF17">
    <property type="entry name" value="GLUTAMATE-RICH PROTEIN 6B"/>
    <property type="match status" value="1"/>
</dbReference>
<dbReference type="InterPro" id="IPR029281">
    <property type="entry name" value="FAM194_C"/>
</dbReference>
<feature type="compositionally biased region" description="Polar residues" evidence="1">
    <location>
        <begin position="1"/>
        <end position="17"/>
    </location>
</feature>
<protein>
    <submittedName>
        <fullName evidence="4">Glutamate-rich protein 6B</fullName>
    </submittedName>
</protein>
<evidence type="ECO:0000259" key="2">
    <source>
        <dbReference type="Pfam" id="PF14977"/>
    </source>
</evidence>
<feature type="compositionally biased region" description="Polar residues" evidence="1">
    <location>
        <begin position="164"/>
        <end position="174"/>
    </location>
</feature>
<dbReference type="Proteomes" id="UP001652627">
    <property type="component" value="Chromosome 1"/>
</dbReference>